<proteinExistence type="inferred from homology"/>
<evidence type="ECO:0000259" key="3">
    <source>
        <dbReference type="Pfam" id="PF00501"/>
    </source>
</evidence>
<gene>
    <name evidence="4" type="ORF">H4R34_005580</name>
</gene>
<evidence type="ECO:0000313" key="4">
    <source>
        <dbReference type="EMBL" id="KAJ1971927.1"/>
    </source>
</evidence>
<keyword evidence="2" id="KW-0436">Ligase</keyword>
<evidence type="ECO:0000256" key="2">
    <source>
        <dbReference type="ARBA" id="ARBA00022598"/>
    </source>
</evidence>
<dbReference type="PROSITE" id="PS00455">
    <property type="entry name" value="AMP_BINDING"/>
    <property type="match status" value="1"/>
</dbReference>
<feature type="non-terminal residue" evidence="4">
    <location>
        <position position="1"/>
    </location>
</feature>
<feature type="domain" description="AMP-dependent synthetase/ligase" evidence="3">
    <location>
        <begin position="36"/>
        <end position="347"/>
    </location>
</feature>
<dbReference type="AlphaFoldDB" id="A0A9W8EA49"/>
<name>A0A9W8EA49_9FUNG</name>
<evidence type="ECO:0000313" key="5">
    <source>
        <dbReference type="Proteomes" id="UP001151582"/>
    </source>
</evidence>
<dbReference type="Gene3D" id="3.40.50.12780">
    <property type="entry name" value="N-terminal domain of ligase-like"/>
    <property type="match status" value="1"/>
</dbReference>
<dbReference type="PANTHER" id="PTHR24096:SF149">
    <property type="entry name" value="AMP-BINDING DOMAIN-CONTAINING PROTEIN-RELATED"/>
    <property type="match status" value="1"/>
</dbReference>
<accession>A0A9W8EA49</accession>
<dbReference type="PANTHER" id="PTHR24096">
    <property type="entry name" value="LONG-CHAIN-FATTY-ACID--COA LIGASE"/>
    <property type="match status" value="1"/>
</dbReference>
<dbReference type="Proteomes" id="UP001151582">
    <property type="component" value="Unassembled WGS sequence"/>
</dbReference>
<evidence type="ECO:0000256" key="1">
    <source>
        <dbReference type="ARBA" id="ARBA00006432"/>
    </source>
</evidence>
<dbReference type="OrthoDB" id="10253115at2759"/>
<reference evidence="4" key="1">
    <citation type="submission" date="2022-07" db="EMBL/GenBank/DDBJ databases">
        <title>Phylogenomic reconstructions and comparative analyses of Kickxellomycotina fungi.</title>
        <authorList>
            <person name="Reynolds N.K."/>
            <person name="Stajich J.E."/>
            <person name="Barry K."/>
            <person name="Grigoriev I.V."/>
            <person name="Crous P."/>
            <person name="Smith M.E."/>
        </authorList>
    </citation>
    <scope>NUCLEOTIDE SEQUENCE</scope>
    <source>
        <strain evidence="4">RSA 567</strain>
    </source>
</reference>
<protein>
    <recommendedName>
        <fullName evidence="3">AMP-dependent synthetase/ligase domain-containing protein</fullName>
    </recommendedName>
</protein>
<dbReference type="GO" id="GO:0016405">
    <property type="term" value="F:CoA-ligase activity"/>
    <property type="evidence" value="ECO:0007669"/>
    <property type="project" value="TreeGrafter"/>
</dbReference>
<dbReference type="SUPFAM" id="SSF56801">
    <property type="entry name" value="Acetyl-CoA synthetase-like"/>
    <property type="match status" value="1"/>
</dbReference>
<dbReference type="InterPro" id="IPR042099">
    <property type="entry name" value="ANL_N_sf"/>
</dbReference>
<organism evidence="4 5">
    <name type="scientific">Dimargaris verticillata</name>
    <dbReference type="NCBI Taxonomy" id="2761393"/>
    <lineage>
        <taxon>Eukaryota</taxon>
        <taxon>Fungi</taxon>
        <taxon>Fungi incertae sedis</taxon>
        <taxon>Zoopagomycota</taxon>
        <taxon>Kickxellomycotina</taxon>
        <taxon>Dimargaritomycetes</taxon>
        <taxon>Dimargaritales</taxon>
        <taxon>Dimargaritaceae</taxon>
        <taxon>Dimargaris</taxon>
    </lineage>
</organism>
<dbReference type="EMBL" id="JANBQB010001201">
    <property type="protein sequence ID" value="KAJ1971927.1"/>
    <property type="molecule type" value="Genomic_DNA"/>
</dbReference>
<dbReference type="Pfam" id="PF00501">
    <property type="entry name" value="AMP-binding"/>
    <property type="match status" value="1"/>
</dbReference>
<dbReference type="InterPro" id="IPR000873">
    <property type="entry name" value="AMP-dep_synth/lig_dom"/>
</dbReference>
<comment type="similarity">
    <text evidence="1">Belongs to the ATP-dependent AMP-binding enzyme family.</text>
</comment>
<keyword evidence="5" id="KW-1185">Reference proteome</keyword>
<comment type="caution">
    <text evidence="4">The sequence shown here is derived from an EMBL/GenBank/DDBJ whole genome shotgun (WGS) entry which is preliminary data.</text>
</comment>
<dbReference type="InterPro" id="IPR020845">
    <property type="entry name" value="AMP-binding_CS"/>
</dbReference>
<sequence>MIFRSPVPPVDIPRVDIPTFLLDQIATDPLWQNRQRSVFTDAFSKESVSIEQLCTRAHQLASGWQNTAGLKRGQVVALVAPNDIHYSTLLLSVLLVGGIVTLVNPAYTAQEMAFQLTDSGAAFVVSDHEMLAQAQAAAATAGVPKTQIYTLQPSSQLKNGVPSVFTLASDRDYRRIRLGADEAQTTTAFLCYSSGTTGRSKGVMTTHYNMIANVCQLVGLKKHHQSLLRGATVGGVLPFYHIYGLNVLLHANILEGVSTIVFRKFDLELFAQCVERHRIAFAYLVPPIILGLARQSIVEKYDLSSLKGVISGAAPLSVALAQELAQKFNVEVGQGFGMTELSPVVHLGLNTAVR</sequence>